<dbReference type="Gene3D" id="3.40.50.1450">
    <property type="entry name" value="HybD-like"/>
    <property type="match status" value="1"/>
</dbReference>
<evidence type="ECO:0000313" key="2">
    <source>
        <dbReference type="Proteomes" id="UP000298568"/>
    </source>
</evidence>
<dbReference type="KEGG" id="mpru:DFR88_01840"/>
<gene>
    <name evidence="1" type="ORF">DFR88_01840</name>
</gene>
<reference evidence="1 2" key="1">
    <citation type="submission" date="2018-07" db="EMBL/GenBank/DDBJ databases">
        <title>Complete Genome Sequences of Extremely Thermoacidophilic, Metal-Mobilizing Type-Strain Members of the Archaeal Family Sulfolobaceae: Acidianus brierleyi DSM-1651T, Acidianus sulfidivorans DSM-18786T, Metallosphaera hakonensis DSM-7519T, and Metallosphaera prunae DSM-10039T.</title>
        <authorList>
            <person name="Counts J.A."/>
            <person name="Kelly R.M."/>
        </authorList>
    </citation>
    <scope>NUCLEOTIDE SEQUENCE [LARGE SCALE GENOMIC DNA]</scope>
    <source>
        <strain evidence="1 2">Ron 12/II</strain>
    </source>
</reference>
<accession>A0A4D8S0W9</accession>
<evidence type="ECO:0000313" key="1">
    <source>
        <dbReference type="EMBL" id="QCO29392.1"/>
    </source>
</evidence>
<protein>
    <submittedName>
        <fullName evidence="1">Uncharacterized protein</fullName>
    </submittedName>
</protein>
<name>A0A4D8S0W9_METPR</name>
<organism evidence="1 2">
    <name type="scientific">Metallosphaera prunae</name>
    <dbReference type="NCBI Taxonomy" id="47304"/>
    <lineage>
        <taxon>Archaea</taxon>
        <taxon>Thermoproteota</taxon>
        <taxon>Thermoprotei</taxon>
        <taxon>Sulfolobales</taxon>
        <taxon>Sulfolobaceae</taxon>
        <taxon>Metallosphaera</taxon>
    </lineage>
</organism>
<proteinExistence type="predicted"/>
<sequence length="167" mass="18604">MGNRLVPPPKVAAVGYLYQGDYAIPILAMEELRKEGIDVLDLSLGALKGSSELGFLNPGSLILMAAEKRGKQELRVYRPRIAKGAMETWLEIYSNVKGYYMDINSFLKVGSSLGVLPDMVTVVECEVNNTEGFELSAWGRECLELMKNKTKQLLNIMDHSISEMEIE</sequence>
<keyword evidence="2" id="KW-1185">Reference proteome</keyword>
<dbReference type="EMBL" id="CP031156">
    <property type="protein sequence ID" value="QCO29392.1"/>
    <property type="molecule type" value="Genomic_DNA"/>
</dbReference>
<dbReference type="AlphaFoldDB" id="A0A4D8S0W9"/>
<dbReference type="Proteomes" id="UP000298568">
    <property type="component" value="Chromosome"/>
</dbReference>
<dbReference type="InterPro" id="IPR023430">
    <property type="entry name" value="Pept_HybD-like_dom_sf"/>
</dbReference>